<reference evidence="2 3" key="1">
    <citation type="submission" date="2015-01" db="EMBL/GenBank/DDBJ databases">
        <title>Enhanced salinomycin production by adjusting the supply of polyketide extender units in Streptomyce albus DSM 41398.</title>
        <authorList>
            <person name="Lu C."/>
        </authorList>
    </citation>
    <scope>NUCLEOTIDE SEQUENCE [LARGE SCALE GENOMIC DNA]</scope>
    <source>
        <strain evidence="3">ATCC 21838 / DSM 41398 / FERM P-419 / JCM 4703 / NBRC 107858</strain>
    </source>
</reference>
<dbReference type="EMBL" id="CP010519">
    <property type="protein sequence ID" value="AJE82293.1"/>
    <property type="molecule type" value="Genomic_DNA"/>
</dbReference>
<accession>A0A0B5EJ50</accession>
<protein>
    <submittedName>
        <fullName evidence="2">Uncharacterized protein</fullName>
    </submittedName>
</protein>
<dbReference type="AlphaFoldDB" id="A0A0B5EJ50"/>
<dbReference type="Proteomes" id="UP000031523">
    <property type="component" value="Chromosome"/>
</dbReference>
<evidence type="ECO:0000256" key="1">
    <source>
        <dbReference type="SAM" id="MobiDB-lite"/>
    </source>
</evidence>
<dbReference type="KEGG" id="sals:SLNWT_1917"/>
<feature type="compositionally biased region" description="Basic and acidic residues" evidence="1">
    <location>
        <begin position="1"/>
        <end position="10"/>
    </location>
</feature>
<keyword evidence="3" id="KW-1185">Reference proteome</keyword>
<evidence type="ECO:0000313" key="2">
    <source>
        <dbReference type="EMBL" id="AJE82293.1"/>
    </source>
</evidence>
<gene>
    <name evidence="2" type="ORF">SLNWT_1917</name>
</gene>
<feature type="compositionally biased region" description="Basic residues" evidence="1">
    <location>
        <begin position="59"/>
        <end position="68"/>
    </location>
</feature>
<feature type="compositionally biased region" description="Basic and acidic residues" evidence="1">
    <location>
        <begin position="24"/>
        <end position="35"/>
    </location>
</feature>
<proteinExistence type="predicted"/>
<organism evidence="2 3">
    <name type="scientific">Streptomyces albus (strain ATCC 21838 / DSM 41398 / FERM P-419 / JCM 4703 / NBRC 107858)</name>
    <dbReference type="NCBI Taxonomy" id="1081613"/>
    <lineage>
        <taxon>Bacteria</taxon>
        <taxon>Bacillati</taxon>
        <taxon>Actinomycetota</taxon>
        <taxon>Actinomycetes</taxon>
        <taxon>Kitasatosporales</taxon>
        <taxon>Streptomycetaceae</taxon>
        <taxon>Streptomyces</taxon>
    </lineage>
</organism>
<name>A0A0B5EJ50_STRA4</name>
<evidence type="ECO:0000313" key="3">
    <source>
        <dbReference type="Proteomes" id="UP000031523"/>
    </source>
</evidence>
<feature type="region of interest" description="Disordered" evidence="1">
    <location>
        <begin position="1"/>
        <end position="84"/>
    </location>
</feature>
<sequence length="84" mass="9251">MAMRAREGRGHASIQHAARPRCLRPGEETGARDYIEPGTPRGAHRGGGPRATSKDAVRFPHRRRRPGRRGAGAWTVSAHPWEPP</sequence>